<name>A0A285RG54_9FIRM</name>
<feature type="transmembrane region" description="Helical" evidence="1">
    <location>
        <begin position="110"/>
        <end position="130"/>
    </location>
</feature>
<protein>
    <submittedName>
        <fullName evidence="2">Uncharacterized protein</fullName>
    </submittedName>
</protein>
<dbReference type="AlphaFoldDB" id="A0A285RG54"/>
<accession>A0A285RG54</accession>
<feature type="transmembrane region" description="Helical" evidence="1">
    <location>
        <begin position="72"/>
        <end position="90"/>
    </location>
</feature>
<reference evidence="2 3" key="1">
    <citation type="submission" date="2017-08" db="EMBL/GenBank/DDBJ databases">
        <authorList>
            <person name="de Groot N.N."/>
        </authorList>
    </citation>
    <scope>NUCLEOTIDE SEQUENCE [LARGE SCALE GENOMIC DNA]</scope>
    <source>
        <strain evidence="2 3">DSM 9787</strain>
    </source>
</reference>
<evidence type="ECO:0000256" key="1">
    <source>
        <dbReference type="SAM" id="Phobius"/>
    </source>
</evidence>
<evidence type="ECO:0000313" key="2">
    <source>
        <dbReference type="EMBL" id="SOB92698.1"/>
    </source>
</evidence>
<keyword evidence="1" id="KW-0472">Membrane</keyword>
<gene>
    <name evidence="2" type="ORF">SAMN02910411_0950</name>
</gene>
<organism evidence="2 3">
    <name type="scientific">Pseudobutyrivibrio ruminis DSM 9787</name>
    <dbReference type="NCBI Taxonomy" id="1123011"/>
    <lineage>
        <taxon>Bacteria</taxon>
        <taxon>Bacillati</taxon>
        <taxon>Bacillota</taxon>
        <taxon>Clostridia</taxon>
        <taxon>Lachnospirales</taxon>
        <taxon>Lachnospiraceae</taxon>
        <taxon>Pseudobutyrivibrio</taxon>
    </lineage>
</organism>
<feature type="transmembrane region" description="Helical" evidence="1">
    <location>
        <begin position="42"/>
        <end position="60"/>
    </location>
</feature>
<proteinExistence type="predicted"/>
<feature type="transmembrane region" description="Helical" evidence="1">
    <location>
        <begin position="7"/>
        <end position="30"/>
    </location>
</feature>
<keyword evidence="1" id="KW-1133">Transmembrane helix</keyword>
<sequence length="137" mass="15818">MKLKGILNTVLSVFGIVLMCIINWESVALLSNYGLKWSNLPVYAVTEFSFTLTIVLLFIFLDFTKRQILSKLGLLFLVIDLVYKAFVYIPNHLVEFEADSESYAIVKSNVYFELICSILIAGLFIQYIFVKKNRMHF</sequence>
<evidence type="ECO:0000313" key="3">
    <source>
        <dbReference type="Proteomes" id="UP000219563"/>
    </source>
</evidence>
<dbReference type="Proteomes" id="UP000219563">
    <property type="component" value="Unassembled WGS sequence"/>
</dbReference>
<keyword evidence="1" id="KW-0812">Transmembrane</keyword>
<dbReference type="EMBL" id="OBMR01000002">
    <property type="protein sequence ID" value="SOB92698.1"/>
    <property type="molecule type" value="Genomic_DNA"/>
</dbReference>